<proteinExistence type="predicted"/>
<evidence type="ECO:0000313" key="1">
    <source>
        <dbReference type="EMBL" id="NMM49786.1"/>
    </source>
</evidence>
<sequence length="267" mass="29755">MSTIFLAILIVGVSCTTTKDGSEEESTEDSSAMVEEVITEKPAITISPVNNSPEFEDSMLEMMSPSESGSMEQGMVQFNFNVKNYTLASQTQDADIKQCANSAKGQHIHLILNNQPYSAHYDANFEKELEAGHYVSLAFLSRSYHESLKNPDAYVIRQFTVGDVDAEPADLTQPHMFYSRPKGEYSGADIKKVLLDFYLLNTDLSSEGNKVRATINDDTFLIDKWQPYFIEGMSMGENTIKLELIDSEGNVIPGPFNTVERTITLTE</sequence>
<dbReference type="AlphaFoldDB" id="A0A848J1W5"/>
<accession>A0A848J1W5</accession>
<reference evidence="1 2" key="1">
    <citation type="submission" date="2020-04" db="EMBL/GenBank/DDBJ databases">
        <title>Flammeovirgaceae bacterium KN852 isolated from deep sea.</title>
        <authorList>
            <person name="Zhang D.-C."/>
        </authorList>
    </citation>
    <scope>NUCLEOTIDE SEQUENCE [LARGE SCALE GENOMIC DNA]</scope>
    <source>
        <strain evidence="1 2">KN852</strain>
    </source>
</reference>
<dbReference type="Proteomes" id="UP000559010">
    <property type="component" value="Unassembled WGS sequence"/>
</dbReference>
<dbReference type="EMBL" id="JABBNU010000009">
    <property type="protein sequence ID" value="NMM49786.1"/>
    <property type="molecule type" value="Genomic_DNA"/>
</dbReference>
<name>A0A848J1W5_9BACT</name>
<gene>
    <name evidence="1" type="ORF">HH304_15365</name>
</gene>
<evidence type="ECO:0000313" key="2">
    <source>
        <dbReference type="Proteomes" id="UP000559010"/>
    </source>
</evidence>
<keyword evidence="2" id="KW-1185">Reference proteome</keyword>
<protein>
    <submittedName>
        <fullName evidence="1">Phosphopeptide-binding protein</fullName>
    </submittedName>
</protein>
<comment type="caution">
    <text evidence="1">The sequence shown here is derived from an EMBL/GenBank/DDBJ whole genome shotgun (WGS) entry which is preliminary data.</text>
</comment>
<organism evidence="1 2">
    <name type="scientific">Marinigracilibium pacificum</name>
    <dbReference type="NCBI Taxonomy" id="2729599"/>
    <lineage>
        <taxon>Bacteria</taxon>
        <taxon>Pseudomonadati</taxon>
        <taxon>Bacteroidota</taxon>
        <taxon>Cytophagia</taxon>
        <taxon>Cytophagales</taxon>
        <taxon>Flammeovirgaceae</taxon>
        <taxon>Marinigracilibium</taxon>
    </lineage>
</organism>